<dbReference type="InterPro" id="IPR017969">
    <property type="entry name" value="Heavy-metal-associated_CS"/>
</dbReference>
<dbReference type="SUPFAM" id="SSF81665">
    <property type="entry name" value="Calcium ATPase, transmembrane domain M"/>
    <property type="match status" value="1"/>
</dbReference>
<evidence type="ECO:0000256" key="17">
    <source>
        <dbReference type="ARBA" id="ARBA00080126"/>
    </source>
</evidence>
<dbReference type="SUPFAM" id="SSF56784">
    <property type="entry name" value="HAD-like"/>
    <property type="match status" value="1"/>
</dbReference>
<evidence type="ECO:0000256" key="7">
    <source>
        <dbReference type="ARBA" id="ARBA00022737"/>
    </source>
</evidence>
<comment type="similarity">
    <text evidence="2 18">Belongs to the cation transport ATPase (P-type) (TC 3.A.3) family. Type IB subfamily.</text>
</comment>
<keyword evidence="16 18" id="KW-0472">Membrane</keyword>
<dbReference type="GO" id="GO:0016887">
    <property type="term" value="F:ATP hydrolysis activity"/>
    <property type="evidence" value="ECO:0007669"/>
    <property type="project" value="InterPro"/>
</dbReference>
<dbReference type="SFLD" id="SFLDG00002">
    <property type="entry name" value="C1.7:_P-type_atpase_like"/>
    <property type="match status" value="1"/>
</dbReference>
<evidence type="ECO:0000256" key="1">
    <source>
        <dbReference type="ARBA" id="ARBA00004127"/>
    </source>
</evidence>
<evidence type="ECO:0000313" key="21">
    <source>
        <dbReference type="EMBL" id="CDO52361.1"/>
    </source>
</evidence>
<reference evidence="21" key="1">
    <citation type="submission" date="2014-03" db="EMBL/GenBank/DDBJ databases">
        <authorList>
            <person name="Casaregola S."/>
        </authorList>
    </citation>
    <scope>NUCLEOTIDE SEQUENCE [LARGE SCALE GENOMIC DNA]</scope>
    <source>
        <strain evidence="21">CLIB 918</strain>
    </source>
</reference>
<evidence type="ECO:0000256" key="6">
    <source>
        <dbReference type="ARBA" id="ARBA00022723"/>
    </source>
</evidence>
<feature type="transmembrane region" description="Helical" evidence="18">
    <location>
        <begin position="300"/>
        <end position="323"/>
    </location>
</feature>
<dbReference type="InterPro" id="IPR044492">
    <property type="entry name" value="P_typ_ATPase_HD_dom"/>
</dbReference>
<dbReference type="STRING" id="1173061.A0A0J9X584"/>
<dbReference type="InterPro" id="IPR023299">
    <property type="entry name" value="ATPase_P-typ_cyto_dom_N"/>
</dbReference>
<dbReference type="SUPFAM" id="SSF81660">
    <property type="entry name" value="Metal cation-transporting ATPase, ATP-binding domain N"/>
    <property type="match status" value="1"/>
</dbReference>
<keyword evidence="15" id="KW-0406">Ion transport</keyword>
<feature type="transmembrane region" description="Helical" evidence="18">
    <location>
        <begin position="335"/>
        <end position="355"/>
    </location>
</feature>
<keyword evidence="7" id="KW-0677">Repeat</keyword>
<keyword evidence="10 18" id="KW-0067">ATP-binding</keyword>
<dbReference type="InterPro" id="IPR036163">
    <property type="entry name" value="HMA_dom_sf"/>
</dbReference>
<dbReference type="OrthoDB" id="432719at2759"/>
<dbReference type="SFLD" id="SFLDF00027">
    <property type="entry name" value="p-type_atpase"/>
    <property type="match status" value="1"/>
</dbReference>
<dbReference type="InterPro" id="IPR008250">
    <property type="entry name" value="ATPase_P-typ_transduc_dom_A_sf"/>
</dbReference>
<dbReference type="CDD" id="cd02094">
    <property type="entry name" value="P-type_ATPase_Cu-like"/>
    <property type="match status" value="1"/>
</dbReference>
<keyword evidence="5 18" id="KW-0812">Transmembrane</keyword>
<dbReference type="InterPro" id="IPR006121">
    <property type="entry name" value="HMA_dom"/>
</dbReference>
<dbReference type="FunFam" id="3.30.70.100:FF:000001">
    <property type="entry name" value="ATPase copper transporting beta"/>
    <property type="match status" value="1"/>
</dbReference>
<dbReference type="SUPFAM" id="SSF55008">
    <property type="entry name" value="HMA, heavy metal-associated domain"/>
    <property type="match status" value="3"/>
</dbReference>
<feature type="transmembrane region" description="Helical" evidence="18">
    <location>
        <begin position="535"/>
        <end position="557"/>
    </location>
</feature>
<dbReference type="PROSITE" id="PS00154">
    <property type="entry name" value="ATPASE_E1_E2"/>
    <property type="match status" value="1"/>
</dbReference>
<proteinExistence type="inferred from homology"/>
<dbReference type="InterPro" id="IPR001757">
    <property type="entry name" value="P_typ_ATPase"/>
</dbReference>
<feature type="domain" description="HMA" evidence="20">
    <location>
        <begin position="3"/>
        <end position="69"/>
    </location>
</feature>
<feature type="transmembrane region" description="Helical" evidence="18">
    <location>
        <begin position="932"/>
        <end position="955"/>
    </location>
</feature>
<name>A0A0J9X584_GEOCN</name>
<dbReference type="GO" id="GO:0012505">
    <property type="term" value="C:endomembrane system"/>
    <property type="evidence" value="ECO:0007669"/>
    <property type="project" value="UniProtKB-SubCell"/>
</dbReference>
<dbReference type="PANTHER" id="PTHR43520">
    <property type="entry name" value="ATP7, ISOFORM B"/>
    <property type="match status" value="1"/>
</dbReference>
<dbReference type="PROSITE" id="PS50846">
    <property type="entry name" value="HMA_2"/>
    <property type="match status" value="2"/>
</dbReference>
<organism evidence="21 22">
    <name type="scientific">Geotrichum candidum</name>
    <name type="common">Oospora lactis</name>
    <name type="synonym">Dipodascus geotrichum</name>
    <dbReference type="NCBI Taxonomy" id="1173061"/>
    <lineage>
        <taxon>Eukaryota</taxon>
        <taxon>Fungi</taxon>
        <taxon>Dikarya</taxon>
        <taxon>Ascomycota</taxon>
        <taxon>Saccharomycotina</taxon>
        <taxon>Dipodascomycetes</taxon>
        <taxon>Dipodascales</taxon>
        <taxon>Dipodascaceae</taxon>
        <taxon>Geotrichum</taxon>
    </lineage>
</organism>
<dbReference type="GO" id="GO:0005524">
    <property type="term" value="F:ATP binding"/>
    <property type="evidence" value="ECO:0007669"/>
    <property type="project" value="UniProtKB-UniRule"/>
</dbReference>
<evidence type="ECO:0000256" key="16">
    <source>
        <dbReference type="ARBA" id="ARBA00023136"/>
    </source>
</evidence>
<keyword evidence="12" id="KW-1278">Translocase</keyword>
<dbReference type="PRINTS" id="PR00119">
    <property type="entry name" value="CATATPASE"/>
</dbReference>
<evidence type="ECO:0000256" key="15">
    <source>
        <dbReference type="ARBA" id="ARBA00023065"/>
    </source>
</evidence>
<comment type="caution">
    <text evidence="21">The sequence shown here is derived from an EMBL/GenBank/DDBJ whole genome shotgun (WGS) entry which is preliminary data.</text>
</comment>
<dbReference type="InterPro" id="IPR027256">
    <property type="entry name" value="P-typ_ATPase_IB"/>
</dbReference>
<dbReference type="EC" id="7.2.2.8" evidence="3"/>
<dbReference type="NCBIfam" id="TIGR00003">
    <property type="entry name" value="copper ion binding protein"/>
    <property type="match status" value="1"/>
</dbReference>
<feature type="transmembrane region" description="Helical" evidence="18">
    <location>
        <begin position="267"/>
        <end position="288"/>
    </location>
</feature>
<dbReference type="PROSITE" id="PS01047">
    <property type="entry name" value="HMA_1"/>
    <property type="match status" value="2"/>
</dbReference>
<dbReference type="InterPro" id="IPR059000">
    <property type="entry name" value="ATPase_P-type_domA"/>
</dbReference>
<evidence type="ECO:0000256" key="18">
    <source>
        <dbReference type="RuleBase" id="RU362081"/>
    </source>
</evidence>
<dbReference type="GO" id="GO:0016020">
    <property type="term" value="C:membrane"/>
    <property type="evidence" value="ECO:0007669"/>
    <property type="project" value="UniProtKB-SubCell"/>
</dbReference>
<evidence type="ECO:0000256" key="11">
    <source>
        <dbReference type="ARBA" id="ARBA00022842"/>
    </source>
</evidence>
<dbReference type="Gene3D" id="3.40.1110.10">
    <property type="entry name" value="Calcium-transporting ATPase, cytoplasmic domain N"/>
    <property type="match status" value="1"/>
</dbReference>
<keyword evidence="8 18" id="KW-0547">Nucleotide-binding</keyword>
<evidence type="ECO:0000256" key="12">
    <source>
        <dbReference type="ARBA" id="ARBA00022967"/>
    </source>
</evidence>
<feature type="transmembrane region" description="Helical" evidence="18">
    <location>
        <begin position="961"/>
        <end position="983"/>
    </location>
</feature>
<dbReference type="NCBIfam" id="TIGR01525">
    <property type="entry name" value="ATPase-IB_hvy"/>
    <property type="match status" value="1"/>
</dbReference>
<evidence type="ECO:0000256" key="5">
    <source>
        <dbReference type="ARBA" id="ARBA00022692"/>
    </source>
</evidence>
<keyword evidence="13 18" id="KW-1133">Transmembrane helix</keyword>
<evidence type="ECO:0000313" key="22">
    <source>
        <dbReference type="Proteomes" id="UP000242525"/>
    </source>
</evidence>
<keyword evidence="11" id="KW-0460">Magnesium</keyword>
<dbReference type="Gene3D" id="2.70.150.10">
    <property type="entry name" value="Calcium-transporting ATPase, cytoplasmic transduction domain A"/>
    <property type="match status" value="1"/>
</dbReference>
<dbReference type="Pfam" id="PF00702">
    <property type="entry name" value="Hydrolase"/>
    <property type="match status" value="1"/>
</dbReference>
<dbReference type="InterPro" id="IPR036412">
    <property type="entry name" value="HAD-like_sf"/>
</dbReference>
<evidence type="ECO:0000256" key="8">
    <source>
        <dbReference type="ARBA" id="ARBA00022741"/>
    </source>
</evidence>
<evidence type="ECO:0000256" key="9">
    <source>
        <dbReference type="ARBA" id="ARBA00022796"/>
    </source>
</evidence>
<dbReference type="Pfam" id="PF00403">
    <property type="entry name" value="HMA"/>
    <property type="match status" value="2"/>
</dbReference>
<dbReference type="Gene3D" id="3.40.50.1000">
    <property type="entry name" value="HAD superfamily/HAD-like"/>
    <property type="match status" value="1"/>
</dbReference>
<evidence type="ECO:0000256" key="3">
    <source>
        <dbReference type="ARBA" id="ARBA00012517"/>
    </source>
</evidence>
<dbReference type="Proteomes" id="UP000242525">
    <property type="component" value="Unassembled WGS sequence"/>
</dbReference>
<keyword evidence="14" id="KW-0186">Copper</keyword>
<dbReference type="SFLD" id="SFLDS00003">
    <property type="entry name" value="Haloacid_Dehalogenase"/>
    <property type="match status" value="1"/>
</dbReference>
<dbReference type="GO" id="GO:0043682">
    <property type="term" value="F:P-type divalent copper transporter activity"/>
    <property type="evidence" value="ECO:0007669"/>
    <property type="project" value="TreeGrafter"/>
</dbReference>
<sequence>MIASLTVKIDGMTCGACVSSISNALECINGITSVAISIVTDRGTIRYEPAVVTPATIVRTIEECGFEAETINNSNNLSDQPTSDASVSGANNTLSKDGSTRMVVSIQGMTCGACVAAVTSSLTSLAGVEHVSVSLVTELGTVEYNPAVVSSSDILACIEDCGFDAEKRNITDRKGETLRLKVYGMNNNDQIIDFLKAVNGIESVQVDFSKDLVQISYSKDVIGIRDIVDNIEYYGLSAILESTADNSLQLEALSRVKAITKSRNKTLLCLLFSLPVIIISHFVPSLRFPILLPTLYFDDVISLCLTIPVQFWIGAHFYTSLYYSIRYRHAPTMDVLVCISTSCAFFFSLFCMFYNLFISSSGHPHTLWETSAMLITFIMVGKYLENKAKGQTSIALSKLMSLTPPTARIYVKPESYLKYSEKADSVPMADLEQRVISADLIQPGDIVVTLPGEKVPADGVVLFGESYVDESLITGESIPQTKVVNDTVICGSINGYGRLDIQVTRAGGDTKLAQIVQLVQDAQTSKTDVQRFADYVAGIFVPIVLFLGSVTFVFWIITSHVMNPPPKAFMNHDGKFMVCLHLAISVIVVACPCALGLATPTAVMVGTGIGASHGILIKGGAVLETASKVTTVLFDKTGTLTTGQMTVSNVVCKYADPALWWRLIGAVEQSSEHPIGKSLVERSAQEHNQRQKSGTSSEDELYVMDFKVVVGQGVTAVIQVGSGDRNIKISTGNLKLLTNAMIKVPQDALDETIVAGQTVVFVAIDDVYAGYITLSDTIREQAKFVINELKNSGYSVGIVSGDHPSVVSRVAQELGVERSWGGVSPEGKLEIIESLESGNDEEFQLLMVTAFENDHDEETKRQKEVVAFIGDGINDSPALASASLGISITGATDAALEAADIVLVRDSGHVLLDLLSAFDLSSATFRRIKMNLGWAVVYNVLMIPVAMGVFMPFGIMMHPVVAGAAMACSSVSVVLSSLLLRLWKPVYSDPESNSNSTESWTERVAGWFRHESETGQKYRLISEH</sequence>
<comment type="subcellular location">
    <subcellularLocation>
        <location evidence="1">Endomembrane system</location>
        <topology evidence="1">Multi-pass membrane protein</topology>
    </subcellularLocation>
    <subcellularLocation>
        <location evidence="18">Membrane</location>
    </subcellularLocation>
</comment>
<dbReference type="FunFam" id="3.30.70.100:FF:000043">
    <property type="entry name" value="Copper-transporting ATPase 2"/>
    <property type="match status" value="1"/>
</dbReference>
<dbReference type="GO" id="GO:0055070">
    <property type="term" value="P:copper ion homeostasis"/>
    <property type="evidence" value="ECO:0007669"/>
    <property type="project" value="TreeGrafter"/>
</dbReference>
<evidence type="ECO:0000256" key="13">
    <source>
        <dbReference type="ARBA" id="ARBA00022989"/>
    </source>
</evidence>
<dbReference type="GO" id="GO:0005507">
    <property type="term" value="F:copper ion binding"/>
    <property type="evidence" value="ECO:0007669"/>
    <property type="project" value="InterPro"/>
</dbReference>
<dbReference type="Gene3D" id="3.30.70.100">
    <property type="match status" value="3"/>
</dbReference>
<accession>A0A0J9X584</accession>
<feature type="transmembrane region" description="Helical" evidence="18">
    <location>
        <begin position="367"/>
        <end position="384"/>
    </location>
</feature>
<dbReference type="InterPro" id="IPR023214">
    <property type="entry name" value="HAD_sf"/>
</dbReference>
<dbReference type="NCBIfam" id="TIGR01494">
    <property type="entry name" value="ATPase_P-type"/>
    <property type="match status" value="1"/>
</dbReference>
<gene>
    <name evidence="21" type="ORF">BN980_GECA03s00703g</name>
</gene>
<dbReference type="InterPro" id="IPR018303">
    <property type="entry name" value="ATPase_P-typ_P_site"/>
</dbReference>
<evidence type="ECO:0000259" key="20">
    <source>
        <dbReference type="PROSITE" id="PS50846"/>
    </source>
</evidence>
<dbReference type="AlphaFoldDB" id="A0A0J9X584"/>
<dbReference type="PANTHER" id="PTHR43520:SF8">
    <property type="entry name" value="P-TYPE CU(+) TRANSPORTER"/>
    <property type="match status" value="1"/>
</dbReference>
<dbReference type="Pfam" id="PF00122">
    <property type="entry name" value="E1-E2_ATPase"/>
    <property type="match status" value="1"/>
</dbReference>
<feature type="region of interest" description="Disordered" evidence="19">
    <location>
        <begin position="72"/>
        <end position="93"/>
    </location>
</feature>
<dbReference type="GO" id="GO:0030003">
    <property type="term" value="P:intracellular monoatomic cation homeostasis"/>
    <property type="evidence" value="ECO:0007669"/>
    <property type="project" value="UniProtKB-ARBA"/>
</dbReference>
<dbReference type="SUPFAM" id="SSF81653">
    <property type="entry name" value="Calcium ATPase, transduction domain A"/>
    <property type="match status" value="1"/>
</dbReference>
<evidence type="ECO:0000256" key="14">
    <source>
        <dbReference type="ARBA" id="ARBA00023008"/>
    </source>
</evidence>
<evidence type="ECO:0000256" key="4">
    <source>
        <dbReference type="ARBA" id="ARBA00022448"/>
    </source>
</evidence>
<evidence type="ECO:0000256" key="2">
    <source>
        <dbReference type="ARBA" id="ARBA00006024"/>
    </source>
</evidence>
<protein>
    <recommendedName>
        <fullName evidence="3">P-type Cu(+) transporter</fullName>
        <ecNumber evidence="3">7.2.2.8</ecNumber>
    </recommendedName>
    <alternativeName>
        <fullName evidence="17">Cu(2+)-ATPase</fullName>
    </alternativeName>
</protein>
<keyword evidence="6 18" id="KW-0479">Metal-binding</keyword>
<dbReference type="EMBL" id="CCBN010000003">
    <property type="protein sequence ID" value="CDO52361.1"/>
    <property type="molecule type" value="Genomic_DNA"/>
</dbReference>
<dbReference type="GO" id="GO:0140581">
    <property type="term" value="F:P-type monovalent copper transporter activity"/>
    <property type="evidence" value="ECO:0007669"/>
    <property type="project" value="UniProtKB-EC"/>
</dbReference>
<keyword evidence="9" id="KW-0187">Copper transport</keyword>
<dbReference type="InterPro" id="IPR023298">
    <property type="entry name" value="ATPase_P-typ_TM_dom_sf"/>
</dbReference>
<evidence type="ECO:0000256" key="10">
    <source>
        <dbReference type="ARBA" id="ARBA00022840"/>
    </source>
</evidence>
<feature type="transmembrane region" description="Helical" evidence="18">
    <location>
        <begin position="577"/>
        <end position="598"/>
    </location>
</feature>
<keyword evidence="22" id="KW-1185">Reference proteome</keyword>
<dbReference type="CDD" id="cd00371">
    <property type="entry name" value="HMA"/>
    <property type="match status" value="2"/>
</dbReference>
<dbReference type="InterPro" id="IPR006122">
    <property type="entry name" value="HMA_Cu_ion-bd"/>
</dbReference>
<dbReference type="PRINTS" id="PR00942">
    <property type="entry name" value="CUATPASEI"/>
</dbReference>
<dbReference type="FunFam" id="2.70.150.10:FF:000002">
    <property type="entry name" value="Copper-transporting ATPase 1, putative"/>
    <property type="match status" value="1"/>
</dbReference>
<keyword evidence="4" id="KW-0813">Transport</keyword>
<feature type="domain" description="HMA" evidence="20">
    <location>
        <begin position="100"/>
        <end position="166"/>
    </location>
</feature>
<evidence type="ECO:0000256" key="19">
    <source>
        <dbReference type="SAM" id="MobiDB-lite"/>
    </source>
</evidence>